<keyword evidence="4 8" id="KW-1133">Transmembrane helix</keyword>
<feature type="transmembrane region" description="Helical" evidence="8">
    <location>
        <begin position="341"/>
        <end position="361"/>
    </location>
</feature>
<keyword evidence="2 8" id="KW-0812">Transmembrane</keyword>
<keyword evidence="6 8" id="KW-0472">Membrane</keyword>
<dbReference type="GO" id="GO:0016020">
    <property type="term" value="C:membrane"/>
    <property type="evidence" value="ECO:0007669"/>
    <property type="project" value="UniProtKB-SubCell"/>
</dbReference>
<dbReference type="PANTHER" id="PTHR24186">
    <property type="entry name" value="PROTEIN PHOSPHATASE 1 REGULATORY SUBUNIT"/>
    <property type="match status" value="1"/>
</dbReference>
<feature type="repeat" description="ANK" evidence="7">
    <location>
        <begin position="177"/>
        <end position="210"/>
    </location>
</feature>
<dbReference type="SMART" id="SM00248">
    <property type="entry name" value="ANK"/>
    <property type="match status" value="6"/>
</dbReference>
<feature type="transmembrane region" description="Helical" evidence="8">
    <location>
        <begin position="409"/>
        <end position="434"/>
    </location>
</feature>
<reference evidence="10 11" key="1">
    <citation type="submission" date="2024-05" db="EMBL/GenBank/DDBJ databases">
        <title>De novo assembly of an allotetraploid wild potato.</title>
        <authorList>
            <person name="Hosaka A.J."/>
        </authorList>
    </citation>
    <scope>NUCLEOTIDE SEQUENCE [LARGE SCALE GENOMIC DNA]</scope>
    <source>
        <tissue evidence="10">Young leaves</tissue>
    </source>
</reference>
<dbReference type="InterPro" id="IPR002110">
    <property type="entry name" value="Ankyrin_rpt"/>
</dbReference>
<keyword evidence="5 7" id="KW-0040">ANK repeat</keyword>
<evidence type="ECO:0000256" key="6">
    <source>
        <dbReference type="ARBA" id="ARBA00023136"/>
    </source>
</evidence>
<evidence type="ECO:0000313" key="10">
    <source>
        <dbReference type="EMBL" id="KAL3330202.1"/>
    </source>
</evidence>
<name>A0ABD2RFQ4_9SOLN</name>
<dbReference type="Pfam" id="PF00023">
    <property type="entry name" value="Ank"/>
    <property type="match status" value="1"/>
</dbReference>
<dbReference type="PROSITE" id="PS50088">
    <property type="entry name" value="ANK_REPEAT"/>
    <property type="match status" value="3"/>
</dbReference>
<feature type="transmembrane region" description="Helical" evidence="8">
    <location>
        <begin position="373"/>
        <end position="397"/>
    </location>
</feature>
<evidence type="ECO:0000256" key="1">
    <source>
        <dbReference type="ARBA" id="ARBA00004141"/>
    </source>
</evidence>
<dbReference type="SUPFAM" id="SSF48403">
    <property type="entry name" value="Ankyrin repeat"/>
    <property type="match status" value="1"/>
</dbReference>
<sequence length="460" mass="51917">MEIEKRLYEAAAEGDVITLQELLQQDALILDRLTLTCFSETPLHIASMRGHIEFVKFILSRNPLLAAELDSRKSSALHVASIKGYVEIVKELLVVNPEMCLARDHEGRNPLHLAVIKGRVEVIKELVRASHLAALQTTDRSENVLHLCVKHNYQLEALNVLMEMISDDKLLNARDGDGYTILHLAVADKQIETIKYLLKNNKIEVNLKDDNGNTTLDILTQSRRDMNDLEIGDCLRDAGGLRAKDMISSSYTQNVTKCFNSQVALAHKHNISGDWLSRKRDAIMVVASLIATMAFQAGMNPPGGVWQDNKEVLNSQVNSLQIPHKAGEAVMAYSHPKSYRYFIRVNTTAFVASLSTILLLISGLPFRKKFFMWALMVIMWLTITSIALTYGISIYIVTPKKDREQLGQVIEVAVTVWSSVMTLLLLGNTVRLVYKWMMRRKQQSRTSETRKFANFVHVNV</sequence>
<keyword evidence="3" id="KW-0677">Repeat</keyword>
<proteinExistence type="predicted"/>
<feature type="domain" description="PGG" evidence="9">
    <location>
        <begin position="274"/>
        <end position="397"/>
    </location>
</feature>
<dbReference type="InterPro" id="IPR036770">
    <property type="entry name" value="Ankyrin_rpt-contain_sf"/>
</dbReference>
<protein>
    <recommendedName>
        <fullName evidence="9">PGG domain-containing protein</fullName>
    </recommendedName>
</protein>
<evidence type="ECO:0000256" key="2">
    <source>
        <dbReference type="ARBA" id="ARBA00022692"/>
    </source>
</evidence>
<evidence type="ECO:0000259" key="9">
    <source>
        <dbReference type="Pfam" id="PF13962"/>
    </source>
</evidence>
<gene>
    <name evidence="10" type="ORF">AABB24_034187</name>
</gene>
<evidence type="ECO:0000256" key="4">
    <source>
        <dbReference type="ARBA" id="ARBA00022989"/>
    </source>
</evidence>
<dbReference type="Proteomes" id="UP001627284">
    <property type="component" value="Unassembled WGS sequence"/>
</dbReference>
<evidence type="ECO:0000256" key="5">
    <source>
        <dbReference type="ARBA" id="ARBA00023043"/>
    </source>
</evidence>
<dbReference type="AlphaFoldDB" id="A0ABD2RFQ4"/>
<evidence type="ECO:0000256" key="7">
    <source>
        <dbReference type="PROSITE-ProRule" id="PRU00023"/>
    </source>
</evidence>
<comment type="caution">
    <text evidence="10">The sequence shown here is derived from an EMBL/GenBank/DDBJ whole genome shotgun (WGS) entry which is preliminary data.</text>
</comment>
<dbReference type="PROSITE" id="PS50297">
    <property type="entry name" value="ANK_REP_REGION"/>
    <property type="match status" value="3"/>
</dbReference>
<dbReference type="PANTHER" id="PTHR24186:SF37">
    <property type="entry name" value="PGG DOMAIN-CONTAINING PROTEIN"/>
    <property type="match status" value="1"/>
</dbReference>
<comment type="subcellular location">
    <subcellularLocation>
        <location evidence="1">Membrane</location>
        <topology evidence="1">Multi-pass membrane protein</topology>
    </subcellularLocation>
</comment>
<dbReference type="Pfam" id="PF12796">
    <property type="entry name" value="Ank_2"/>
    <property type="match status" value="2"/>
</dbReference>
<evidence type="ECO:0000256" key="3">
    <source>
        <dbReference type="ARBA" id="ARBA00022737"/>
    </source>
</evidence>
<feature type="repeat" description="ANK" evidence="7">
    <location>
        <begin position="38"/>
        <end position="62"/>
    </location>
</feature>
<dbReference type="Gene3D" id="1.25.40.20">
    <property type="entry name" value="Ankyrin repeat-containing domain"/>
    <property type="match status" value="2"/>
</dbReference>
<dbReference type="Pfam" id="PF13962">
    <property type="entry name" value="PGG"/>
    <property type="match status" value="1"/>
</dbReference>
<evidence type="ECO:0000313" key="11">
    <source>
        <dbReference type="Proteomes" id="UP001627284"/>
    </source>
</evidence>
<dbReference type="InterPro" id="IPR026961">
    <property type="entry name" value="PGG_dom"/>
</dbReference>
<evidence type="ECO:0000256" key="8">
    <source>
        <dbReference type="SAM" id="Phobius"/>
    </source>
</evidence>
<accession>A0ABD2RFQ4</accession>
<feature type="repeat" description="ANK" evidence="7">
    <location>
        <begin position="106"/>
        <end position="128"/>
    </location>
</feature>
<dbReference type="EMBL" id="JBJKTR010000020">
    <property type="protein sequence ID" value="KAL3330202.1"/>
    <property type="molecule type" value="Genomic_DNA"/>
</dbReference>
<organism evidence="10 11">
    <name type="scientific">Solanum stoloniferum</name>
    <dbReference type="NCBI Taxonomy" id="62892"/>
    <lineage>
        <taxon>Eukaryota</taxon>
        <taxon>Viridiplantae</taxon>
        <taxon>Streptophyta</taxon>
        <taxon>Embryophyta</taxon>
        <taxon>Tracheophyta</taxon>
        <taxon>Spermatophyta</taxon>
        <taxon>Magnoliopsida</taxon>
        <taxon>eudicotyledons</taxon>
        <taxon>Gunneridae</taxon>
        <taxon>Pentapetalae</taxon>
        <taxon>asterids</taxon>
        <taxon>lamiids</taxon>
        <taxon>Solanales</taxon>
        <taxon>Solanaceae</taxon>
        <taxon>Solanoideae</taxon>
        <taxon>Solaneae</taxon>
        <taxon>Solanum</taxon>
    </lineage>
</organism>
<keyword evidence="11" id="KW-1185">Reference proteome</keyword>